<proteinExistence type="predicted"/>
<keyword evidence="1" id="KW-0808">Transferase</keyword>
<dbReference type="Gene3D" id="3.40.50.150">
    <property type="entry name" value="Vaccinia Virus protein VP39"/>
    <property type="match status" value="1"/>
</dbReference>
<dbReference type="Pfam" id="PF13489">
    <property type="entry name" value="Methyltransf_23"/>
    <property type="match status" value="1"/>
</dbReference>
<sequence>MIDYNVTNDDLDTVFELKYGRPESAGWSPRRRYEWGYYRADDVYEAMVSNLVFPSTKWVDIGGGRAVFPDNGKLSDMLAKKCQKLVAVDPSKNVFENPFAHEKVNSFIEDFNVNEKFDLATFRMVAEHIDCPEATLRKLRDLVTPGGHVIIYTINKFSPIPIITFLTPFSIHYKVKKLLWGGEEKDTFPVAYKMNTRADLKRLFLGSGFDEVYFSYLSDLSAFGKFKLLNLLELSLWKALKNIGITYPENNILAVYRRR</sequence>
<dbReference type="Proteomes" id="UP001168640">
    <property type="component" value="Unassembled WGS sequence"/>
</dbReference>
<gene>
    <name evidence="1" type="ORF">QVZ43_12705</name>
</gene>
<dbReference type="GO" id="GO:0008168">
    <property type="term" value="F:methyltransferase activity"/>
    <property type="evidence" value="ECO:0007669"/>
    <property type="project" value="UniProtKB-KW"/>
</dbReference>
<dbReference type="InterPro" id="IPR029063">
    <property type="entry name" value="SAM-dependent_MTases_sf"/>
</dbReference>
<keyword evidence="2" id="KW-1185">Reference proteome</keyword>
<comment type="caution">
    <text evidence="1">The sequence shown here is derived from an EMBL/GenBank/DDBJ whole genome shotgun (WGS) entry which is preliminary data.</text>
</comment>
<protein>
    <submittedName>
        <fullName evidence="1">Methyltransferase domain-containing protein</fullName>
    </submittedName>
</protein>
<organism evidence="1 2">
    <name type="scientific">Marinobacter suaedae</name>
    <dbReference type="NCBI Taxonomy" id="3057675"/>
    <lineage>
        <taxon>Bacteria</taxon>
        <taxon>Pseudomonadati</taxon>
        <taxon>Pseudomonadota</taxon>
        <taxon>Gammaproteobacteria</taxon>
        <taxon>Pseudomonadales</taxon>
        <taxon>Marinobacteraceae</taxon>
        <taxon>Marinobacter</taxon>
    </lineage>
</organism>
<accession>A0ABT8W2X5</accession>
<evidence type="ECO:0000313" key="1">
    <source>
        <dbReference type="EMBL" id="MDO3722580.1"/>
    </source>
</evidence>
<keyword evidence="1" id="KW-0489">Methyltransferase</keyword>
<evidence type="ECO:0000313" key="2">
    <source>
        <dbReference type="Proteomes" id="UP001168640"/>
    </source>
</evidence>
<dbReference type="GO" id="GO:0032259">
    <property type="term" value="P:methylation"/>
    <property type="evidence" value="ECO:0007669"/>
    <property type="project" value="UniProtKB-KW"/>
</dbReference>
<dbReference type="RefSeq" id="WP_302910223.1">
    <property type="nucleotide sequence ID" value="NZ_JAUMIS010000002.1"/>
</dbReference>
<dbReference type="SUPFAM" id="SSF53335">
    <property type="entry name" value="S-adenosyl-L-methionine-dependent methyltransferases"/>
    <property type="match status" value="1"/>
</dbReference>
<reference evidence="1" key="1">
    <citation type="submission" date="2023-07" db="EMBL/GenBank/DDBJ databases">
        <title>Marinobacter sp. chi1 genome sequencing and assembly.</title>
        <authorList>
            <person name="Park S."/>
        </authorList>
    </citation>
    <scope>NUCLEOTIDE SEQUENCE</scope>
    <source>
        <strain evidence="1">Chi1</strain>
    </source>
</reference>
<dbReference type="EMBL" id="JAUMIS010000002">
    <property type="protein sequence ID" value="MDO3722580.1"/>
    <property type="molecule type" value="Genomic_DNA"/>
</dbReference>
<name>A0ABT8W2X5_9GAMM</name>